<proteinExistence type="inferred from homology"/>
<reference evidence="9" key="1">
    <citation type="submission" date="2016-02" db="EMBL/GenBank/DDBJ databases">
        <title>Draft Genome Sequence of Sporotomaculum syntrophicum Strain FB, a Syntrophic Benzoate Degrader.</title>
        <authorList>
            <person name="Nobu M.K."/>
            <person name="Narihiro T."/>
            <person name="Qiu Y.-L."/>
            <person name="Ohashi A."/>
            <person name="Liu W.-T."/>
            <person name="Yuji S."/>
        </authorList>
    </citation>
    <scope>NUCLEOTIDE SEQUENCE</scope>
    <source>
        <strain evidence="9">FB</strain>
    </source>
</reference>
<dbReference type="GO" id="GO:0005886">
    <property type="term" value="C:plasma membrane"/>
    <property type="evidence" value="ECO:0007669"/>
    <property type="project" value="UniProtKB-SubCell"/>
</dbReference>
<dbReference type="AlphaFoldDB" id="A0A9D2WSQ5"/>
<evidence type="ECO:0000256" key="4">
    <source>
        <dbReference type="ARBA" id="ARBA00022692"/>
    </source>
</evidence>
<dbReference type="PANTHER" id="PTHR42709">
    <property type="entry name" value="ALKALINE PHOSPHATASE LIKE PROTEIN"/>
    <property type="match status" value="1"/>
</dbReference>
<keyword evidence="3" id="KW-1003">Cell membrane</keyword>
<evidence type="ECO:0000256" key="2">
    <source>
        <dbReference type="ARBA" id="ARBA00010792"/>
    </source>
</evidence>
<dbReference type="InterPro" id="IPR051311">
    <property type="entry name" value="DedA_domain"/>
</dbReference>
<comment type="caution">
    <text evidence="9">The sequence shown here is derived from an EMBL/GenBank/DDBJ whole genome shotgun (WGS) entry which is preliminary data.</text>
</comment>
<feature type="transmembrane region" description="Helical" evidence="7">
    <location>
        <begin position="143"/>
        <end position="165"/>
    </location>
</feature>
<evidence type="ECO:0000313" key="10">
    <source>
        <dbReference type="Proteomes" id="UP000798488"/>
    </source>
</evidence>
<organism evidence="9 10">
    <name type="scientific">Sporotomaculum syntrophicum</name>
    <dbReference type="NCBI Taxonomy" id="182264"/>
    <lineage>
        <taxon>Bacteria</taxon>
        <taxon>Bacillati</taxon>
        <taxon>Bacillota</taxon>
        <taxon>Clostridia</taxon>
        <taxon>Eubacteriales</taxon>
        <taxon>Desulfallaceae</taxon>
        <taxon>Sporotomaculum</taxon>
    </lineage>
</organism>
<feature type="transmembrane region" description="Helical" evidence="7">
    <location>
        <begin position="57"/>
        <end position="78"/>
    </location>
</feature>
<dbReference type="Proteomes" id="UP000798488">
    <property type="component" value="Unassembled WGS sequence"/>
</dbReference>
<accession>A0A9D2WSQ5</accession>
<evidence type="ECO:0000256" key="1">
    <source>
        <dbReference type="ARBA" id="ARBA00004651"/>
    </source>
</evidence>
<keyword evidence="10" id="KW-1185">Reference proteome</keyword>
<evidence type="ECO:0000256" key="7">
    <source>
        <dbReference type="SAM" id="Phobius"/>
    </source>
</evidence>
<keyword evidence="5 7" id="KW-1133">Transmembrane helix</keyword>
<keyword evidence="6 7" id="KW-0472">Membrane</keyword>
<evidence type="ECO:0000259" key="8">
    <source>
        <dbReference type="Pfam" id="PF09335"/>
    </source>
</evidence>
<dbReference type="EMBL" id="LSRS01000001">
    <property type="protein sequence ID" value="KAF1086403.1"/>
    <property type="molecule type" value="Genomic_DNA"/>
</dbReference>
<protein>
    <submittedName>
        <fullName evidence="9">Inner membrane protein YabI</fullName>
    </submittedName>
</protein>
<evidence type="ECO:0000313" key="9">
    <source>
        <dbReference type="EMBL" id="KAF1086403.1"/>
    </source>
</evidence>
<feature type="transmembrane region" description="Helical" evidence="7">
    <location>
        <begin position="112"/>
        <end position="131"/>
    </location>
</feature>
<keyword evidence="4 7" id="KW-0812">Transmembrane</keyword>
<sequence>MLGGDFYMQAFLANYIDTLGMGGLFGGLIIEALGFPFPGGVMIMFLGFLINQGRLNFYTVFLLAVVGFNIGAAAAFFAGRYMGDSVVHRYGKYLRINTAKWEKARSWIKQSAAMFIIIGRFVPMVSNLTPYMAGASGLKLSRFLLYNVIFTVIWVSFNISIGMLFGQQWPVIAGYLEDQVPLGALVLLLVYVAIKVLIKRFHTQRSEKI</sequence>
<evidence type="ECO:0000256" key="5">
    <source>
        <dbReference type="ARBA" id="ARBA00022989"/>
    </source>
</evidence>
<gene>
    <name evidence="9" type="primary">yabI</name>
    <name evidence="9" type="ORF">SPSYN_00121</name>
</gene>
<evidence type="ECO:0000256" key="6">
    <source>
        <dbReference type="ARBA" id="ARBA00023136"/>
    </source>
</evidence>
<dbReference type="PANTHER" id="PTHR42709:SF6">
    <property type="entry name" value="UNDECAPRENYL PHOSPHATE TRANSPORTER A"/>
    <property type="match status" value="1"/>
</dbReference>
<feature type="domain" description="VTT" evidence="8">
    <location>
        <begin position="37"/>
        <end position="162"/>
    </location>
</feature>
<evidence type="ECO:0000256" key="3">
    <source>
        <dbReference type="ARBA" id="ARBA00022475"/>
    </source>
</evidence>
<name>A0A9D2WSQ5_9FIRM</name>
<feature type="transmembrane region" description="Helical" evidence="7">
    <location>
        <begin position="180"/>
        <end position="198"/>
    </location>
</feature>
<feature type="transmembrane region" description="Helical" evidence="7">
    <location>
        <begin position="24"/>
        <end position="50"/>
    </location>
</feature>
<comment type="subcellular location">
    <subcellularLocation>
        <location evidence="1">Cell membrane</location>
        <topology evidence="1">Multi-pass membrane protein</topology>
    </subcellularLocation>
</comment>
<dbReference type="InterPro" id="IPR032816">
    <property type="entry name" value="VTT_dom"/>
</dbReference>
<dbReference type="Pfam" id="PF09335">
    <property type="entry name" value="VTT_dom"/>
    <property type="match status" value="1"/>
</dbReference>
<comment type="similarity">
    <text evidence="2">Belongs to the DedA family.</text>
</comment>